<dbReference type="Proteomes" id="UP000187203">
    <property type="component" value="Unassembled WGS sequence"/>
</dbReference>
<proteinExistence type="predicted"/>
<name>A0A1R3IFV0_9ROSI</name>
<comment type="caution">
    <text evidence="1">The sequence shown here is derived from an EMBL/GenBank/DDBJ whole genome shotgun (WGS) entry which is preliminary data.</text>
</comment>
<evidence type="ECO:0000313" key="2">
    <source>
        <dbReference type="Proteomes" id="UP000187203"/>
    </source>
</evidence>
<sequence length="119" mass="13517">MTLRATLSEHTTHNLWEMGVERLWLLPVHFVWLSDSFHWFCDVLCLIFPLLPLPSSLCILHGHMFSQFASSLRCLRSALEVAPCLLERCQRQVGESMTKVDGRVPPTIKQLSSEAILAA</sequence>
<reference evidence="2" key="1">
    <citation type="submission" date="2013-09" db="EMBL/GenBank/DDBJ databases">
        <title>Corchorus olitorius genome sequencing.</title>
        <authorList>
            <person name="Alam M."/>
            <person name="Haque M.S."/>
            <person name="Islam M.S."/>
            <person name="Emdad E.M."/>
            <person name="Islam M.M."/>
            <person name="Ahmed B."/>
            <person name="Halim A."/>
            <person name="Hossen Q.M.M."/>
            <person name="Hossain M.Z."/>
            <person name="Ahmed R."/>
            <person name="Khan M.M."/>
            <person name="Islam R."/>
            <person name="Rashid M.M."/>
            <person name="Khan S.A."/>
            <person name="Rahman M.S."/>
            <person name="Alam M."/>
            <person name="Yahiya A.S."/>
            <person name="Khan M.S."/>
            <person name="Azam M.S."/>
            <person name="Haque T."/>
            <person name="Lashkar M.Z.H."/>
            <person name="Akhand A.I."/>
            <person name="Morshed G."/>
            <person name="Roy S."/>
            <person name="Uddin K.S."/>
            <person name="Rabeya T."/>
            <person name="Hossain A.S."/>
            <person name="Chowdhury A."/>
            <person name="Snigdha A.R."/>
            <person name="Mortoza M.S."/>
            <person name="Matin S.A."/>
            <person name="Hoque S.M.E."/>
            <person name="Islam M.K."/>
            <person name="Roy D.K."/>
            <person name="Haider R."/>
            <person name="Moosa M.M."/>
            <person name="Elias S.M."/>
            <person name="Hasan A.M."/>
            <person name="Jahan S."/>
            <person name="Shafiuddin M."/>
            <person name="Mahmood N."/>
            <person name="Shommy N.S."/>
        </authorList>
    </citation>
    <scope>NUCLEOTIDE SEQUENCE [LARGE SCALE GENOMIC DNA]</scope>
    <source>
        <strain evidence="2">cv. O-4</strain>
    </source>
</reference>
<gene>
    <name evidence="1" type="ORF">COLO4_23633</name>
</gene>
<keyword evidence="2" id="KW-1185">Reference proteome</keyword>
<dbReference type="EMBL" id="AWUE01018291">
    <property type="protein sequence ID" value="OMO81381.1"/>
    <property type="molecule type" value="Genomic_DNA"/>
</dbReference>
<evidence type="ECO:0000313" key="1">
    <source>
        <dbReference type="EMBL" id="OMO81381.1"/>
    </source>
</evidence>
<organism evidence="1 2">
    <name type="scientific">Corchorus olitorius</name>
    <dbReference type="NCBI Taxonomy" id="93759"/>
    <lineage>
        <taxon>Eukaryota</taxon>
        <taxon>Viridiplantae</taxon>
        <taxon>Streptophyta</taxon>
        <taxon>Embryophyta</taxon>
        <taxon>Tracheophyta</taxon>
        <taxon>Spermatophyta</taxon>
        <taxon>Magnoliopsida</taxon>
        <taxon>eudicotyledons</taxon>
        <taxon>Gunneridae</taxon>
        <taxon>Pentapetalae</taxon>
        <taxon>rosids</taxon>
        <taxon>malvids</taxon>
        <taxon>Malvales</taxon>
        <taxon>Malvaceae</taxon>
        <taxon>Grewioideae</taxon>
        <taxon>Apeibeae</taxon>
        <taxon>Corchorus</taxon>
    </lineage>
</organism>
<protein>
    <submittedName>
        <fullName evidence="1">Uncharacterized protein</fullName>
    </submittedName>
</protein>
<accession>A0A1R3IFV0</accession>
<dbReference type="AlphaFoldDB" id="A0A1R3IFV0"/>